<dbReference type="AlphaFoldDB" id="A0A1L6RAN4"/>
<gene>
    <name evidence="1" type="ORF">FOL01_0727</name>
</gene>
<dbReference type="Gene3D" id="3.40.50.1820">
    <property type="entry name" value="alpha/beta hydrolase"/>
    <property type="match status" value="1"/>
</dbReference>
<dbReference type="InterPro" id="IPR046237">
    <property type="entry name" value="DUF6270"/>
</dbReference>
<dbReference type="Pfam" id="PF19786">
    <property type="entry name" value="DUF6270"/>
    <property type="match status" value="1"/>
</dbReference>
<evidence type="ECO:0000313" key="2">
    <source>
        <dbReference type="Proteomes" id="UP000185473"/>
    </source>
</evidence>
<dbReference type="NCBIfam" id="NF033892">
    <property type="entry name" value="XcbB_CpsF_sero"/>
    <property type="match status" value="1"/>
</dbReference>
<protein>
    <submittedName>
        <fullName evidence="1">Uncharacterized protein</fullName>
    </submittedName>
</protein>
<dbReference type="SUPFAM" id="SSF53474">
    <property type="entry name" value="alpha/beta-Hydrolases"/>
    <property type="match status" value="1"/>
</dbReference>
<proteinExistence type="predicted"/>
<dbReference type="EMBL" id="CP014332">
    <property type="protein sequence ID" value="APS41586.1"/>
    <property type="molecule type" value="Genomic_DNA"/>
</dbReference>
<dbReference type="RefSeq" id="WP_075269430.1">
    <property type="nucleotide sequence ID" value="NZ_CP014332.1"/>
</dbReference>
<dbReference type="OrthoDB" id="2359060at2"/>
<sequence>MKILSMGSPATTYVFNKKINDTYGGEHIVKKVKEFYTIGHLMSSYASIKKFADKSNISPEYKEFLNWNFENNGFWEKLKSFQPDILLMDLFSDIYFGNLVLSDGTYVTRNIRLNKTFPSEAVRETFNDKNFYKNLQYHVKLFLRNVNSLSPKTHVIFNNARFPEKMSINGLSQKKYNHDFYKFSIDTIDRYNNAWAKIDNLIYKNEGCRRVNFDKKHSFAEQNFSNGKHWYYFYNQNYYSDVQTQVEEIAATWDLGPTVKKITADDKISAQIDANVVLLDVPSKHTDLRAFRENKKAYEQVKKIIKQDYVLHGNIGNLFRFIKRKNLVGVYPKYLDLHYRIIPPKDKRTYGPNRLLVRFLGFSDQKSTSIFKRNFKADFTTLKDSIAKNTYILEIGDMNLVAGSFYTNTENFPDYEKQISELVELIADKYLVDSSRIVMYGTSRGATGALINGGLNNYKILAADPVVDGQAWFDKGDLHYTANIRKINLMNDVLSSLKDYSLSKENVLVMGTSNVGVTFLPNLQLPSDKVTMVDLNMDIFDHAELNGKSVPLQLAMINYLLIKDDLSIRNSNEEILGGVVLSIKDLKHDSVNLSNVNKFRIRIDDFITNEDFNADFLKGFILIKTDELYQFWEKY</sequence>
<organism evidence="1 2">
    <name type="scientific">Weissella jogaejeotgali</name>
    <dbReference type="NCBI Taxonomy" id="1631871"/>
    <lineage>
        <taxon>Bacteria</taxon>
        <taxon>Bacillati</taxon>
        <taxon>Bacillota</taxon>
        <taxon>Bacilli</taxon>
        <taxon>Lactobacillales</taxon>
        <taxon>Lactobacillaceae</taxon>
        <taxon>Weissella</taxon>
    </lineage>
</organism>
<reference evidence="1 2" key="1">
    <citation type="submission" date="2016-02" db="EMBL/GenBank/DDBJ databases">
        <title>Complete Genome Sequence of Weissella jogaejeotgali FOL01.</title>
        <authorList>
            <person name="Lee J.-H."/>
            <person name="Ku H.-J."/>
        </authorList>
    </citation>
    <scope>NUCLEOTIDE SEQUENCE [LARGE SCALE GENOMIC DNA]</scope>
    <source>
        <strain evidence="1 2">FOL01</strain>
    </source>
</reference>
<dbReference type="InterPro" id="IPR029058">
    <property type="entry name" value="AB_hydrolase_fold"/>
</dbReference>
<dbReference type="Proteomes" id="UP000185473">
    <property type="component" value="Chromosome"/>
</dbReference>
<dbReference type="KEGG" id="wjo:FOL01_0727"/>
<accession>A0A1L6RAN4</accession>
<keyword evidence="2" id="KW-1185">Reference proteome</keyword>
<name>A0A1L6RAN4_9LACO</name>
<evidence type="ECO:0000313" key="1">
    <source>
        <dbReference type="EMBL" id="APS41586.1"/>
    </source>
</evidence>
<dbReference type="STRING" id="1631871.FOL01_0727"/>